<reference evidence="2 3" key="1">
    <citation type="submission" date="2022-03" db="EMBL/GenBank/DDBJ databases">
        <title>Luteimonas soily sp. nov., a novel bacterium isolated from the soil.</title>
        <authorList>
            <person name="Zhang X."/>
        </authorList>
    </citation>
    <scope>NUCLEOTIDE SEQUENCE [LARGE SCALE GENOMIC DNA]</scope>
    <source>
        <strain evidence="2 3">50</strain>
    </source>
</reference>
<gene>
    <name evidence="2" type="ORF">MQC88_07655</name>
</gene>
<evidence type="ECO:0000256" key="1">
    <source>
        <dbReference type="SAM" id="SignalP"/>
    </source>
</evidence>
<comment type="caution">
    <text evidence="2">The sequence shown here is derived from an EMBL/GenBank/DDBJ whole genome shotgun (WGS) entry which is preliminary data.</text>
</comment>
<evidence type="ECO:0000313" key="3">
    <source>
        <dbReference type="Proteomes" id="UP001165423"/>
    </source>
</evidence>
<dbReference type="Proteomes" id="UP001165423">
    <property type="component" value="Unassembled WGS sequence"/>
</dbReference>
<feature type="chain" id="PRO_5045286901" evidence="1">
    <location>
        <begin position="34"/>
        <end position="240"/>
    </location>
</feature>
<dbReference type="EMBL" id="JALGCL010000002">
    <property type="protein sequence ID" value="MCJ0825831.1"/>
    <property type="molecule type" value="Genomic_DNA"/>
</dbReference>
<sequence length="240" mass="25978">MTSPRTPLHHHARKRGPVAAACLALCVALPAVAAQPAALKPFTATYQANYMGLHGTGTMVLAPAGGDRWKYSLDIDSAIAQLSQNTLFQAEGGKWKPLSNSDSSMLLIKKSSKKATYDWTRKEARWSGDVKADRAGPVALRGGDLDAMLVNLAIPRDVAAGRPLDYHMVDDGRAKQLNYEIAGQDTIQVGGKPRPATKVSRTDGNKQTVIWVVDGLPVPARILQRKDGKDEMDLQLKSVR</sequence>
<name>A0ABT0A4D3_9GAMM</name>
<organism evidence="2 3">
    <name type="scientific">Cognatiluteimonas sedimenti</name>
    <dbReference type="NCBI Taxonomy" id="2927791"/>
    <lineage>
        <taxon>Bacteria</taxon>
        <taxon>Pseudomonadati</taxon>
        <taxon>Pseudomonadota</taxon>
        <taxon>Gammaproteobacteria</taxon>
        <taxon>Lysobacterales</taxon>
        <taxon>Lysobacteraceae</taxon>
        <taxon>Cognatiluteimonas</taxon>
    </lineage>
</organism>
<dbReference type="RefSeq" id="WP_243320731.1">
    <property type="nucleotide sequence ID" value="NZ_JALGCL010000002.1"/>
</dbReference>
<feature type="signal peptide" evidence="1">
    <location>
        <begin position="1"/>
        <end position="33"/>
    </location>
</feature>
<evidence type="ECO:0000313" key="2">
    <source>
        <dbReference type="EMBL" id="MCJ0825831.1"/>
    </source>
</evidence>
<dbReference type="InterPro" id="IPR021457">
    <property type="entry name" value="DUF3108"/>
</dbReference>
<accession>A0ABT0A4D3</accession>
<protein>
    <submittedName>
        <fullName evidence="2">DUF3108 domain-containing protein</fullName>
    </submittedName>
</protein>
<dbReference type="Pfam" id="PF11306">
    <property type="entry name" value="DUF3108"/>
    <property type="match status" value="1"/>
</dbReference>
<proteinExistence type="predicted"/>
<keyword evidence="3" id="KW-1185">Reference proteome</keyword>
<keyword evidence="1" id="KW-0732">Signal</keyword>